<feature type="region of interest" description="Disordered" evidence="2">
    <location>
        <begin position="650"/>
        <end position="684"/>
    </location>
</feature>
<evidence type="ECO:0000256" key="1">
    <source>
        <dbReference type="SAM" id="Coils"/>
    </source>
</evidence>
<dbReference type="Proteomes" id="UP001151760">
    <property type="component" value="Unassembled WGS sequence"/>
</dbReference>
<keyword evidence="4" id="KW-1185">Reference proteome</keyword>
<feature type="compositionally biased region" description="Polar residues" evidence="2">
    <location>
        <begin position="653"/>
        <end position="662"/>
    </location>
</feature>
<accession>A0ABQ4X5N4</accession>
<reference evidence="3" key="1">
    <citation type="journal article" date="2022" name="Int. J. Mol. Sci.">
        <title>Draft Genome of Tanacetum Coccineum: Genomic Comparison of Closely Related Tanacetum-Family Plants.</title>
        <authorList>
            <person name="Yamashiro T."/>
            <person name="Shiraishi A."/>
            <person name="Nakayama K."/>
            <person name="Satake H."/>
        </authorList>
    </citation>
    <scope>NUCLEOTIDE SEQUENCE</scope>
</reference>
<feature type="coiled-coil region" evidence="1">
    <location>
        <begin position="309"/>
        <end position="353"/>
    </location>
</feature>
<name>A0ABQ4X5N4_9ASTR</name>
<evidence type="ECO:0000313" key="3">
    <source>
        <dbReference type="EMBL" id="GJS60402.1"/>
    </source>
</evidence>
<sequence>MASHRSKSLYAIKECSTCGSLYTKDCCSIGSLNDKILVSESDSSPCCAKCGTPVDGPSCRGCAFLRKKFDEDLLTYCVENGFFKDFQDASKSSDDNTNVVNALREPCVVNQDPGVKSSQGPPQINHNCCYECGDSLDGIFCRQCVCKSCGKGAHCGYNCPPKDSIISKPEPCNQTINEILQTLPSLDPSCYSLPHVSKPNFVDNSPNFSYPPPQPQFETYLCELCEKNAHYGYDCSPQFPFVYEQEPCYNQNFNDNYYPQNSPSFSQQYLCCVYCGGPHFDYQCQPINETYYEPNPSYDYSGFDQPQPSVDCQETLDKILEELEELKRDQRMLKELKKRIAEEQTAKENMSIEEMRHEEQLVDYKIKEIINYLGYKRFRGEKIDEEYERDCEIRIRKLKQDFNEWGSKVRKKEQAYEEEKYSAARRYMLSITCDDEDDSIPLGDIIARYSTSKAITPDLPIEEPNNSLNMGDEHLDTIPATESDEVIKSSVENLVPIPSEFEGMSDDTSDVPNFVESLINRDTSIVYSSKIDPILEEFAGELAHIAPIPPGIVEADFDPNDDTSSDNDDFEDIEYVSLEEVNDVDQEEKEFNLEDIFQIQDVILREKLLNVHRLISNIESLKVNSTPDRVLESPSPFPIPVVDSDAFFEESDTSLSHSNNSLPEFESFSDHTEETRSGSTTTHANYSLPEYDSFLFEIEPDQEGLISIDNSNNTLLELPEFESFHFDPSFPRPPPEPPDVEICLHFEPDAPVIDNFNELNDDQRGSEIDFSQNVEDDDSFTFVIRTFLPFLIYPEVSPLSCSTGSEDTIFDPGIFT</sequence>
<evidence type="ECO:0000256" key="2">
    <source>
        <dbReference type="SAM" id="MobiDB-lite"/>
    </source>
</evidence>
<reference evidence="3" key="2">
    <citation type="submission" date="2022-01" db="EMBL/GenBank/DDBJ databases">
        <authorList>
            <person name="Yamashiro T."/>
            <person name="Shiraishi A."/>
            <person name="Satake H."/>
            <person name="Nakayama K."/>
        </authorList>
    </citation>
    <scope>NUCLEOTIDE SEQUENCE</scope>
</reference>
<evidence type="ECO:0000313" key="4">
    <source>
        <dbReference type="Proteomes" id="UP001151760"/>
    </source>
</evidence>
<keyword evidence="1" id="KW-0175">Coiled coil</keyword>
<comment type="caution">
    <text evidence="3">The sequence shown here is derived from an EMBL/GenBank/DDBJ whole genome shotgun (WGS) entry which is preliminary data.</text>
</comment>
<proteinExistence type="predicted"/>
<dbReference type="EMBL" id="BQNB010009219">
    <property type="protein sequence ID" value="GJS60402.1"/>
    <property type="molecule type" value="Genomic_DNA"/>
</dbReference>
<organism evidence="3 4">
    <name type="scientific">Tanacetum coccineum</name>
    <dbReference type="NCBI Taxonomy" id="301880"/>
    <lineage>
        <taxon>Eukaryota</taxon>
        <taxon>Viridiplantae</taxon>
        <taxon>Streptophyta</taxon>
        <taxon>Embryophyta</taxon>
        <taxon>Tracheophyta</taxon>
        <taxon>Spermatophyta</taxon>
        <taxon>Magnoliopsida</taxon>
        <taxon>eudicotyledons</taxon>
        <taxon>Gunneridae</taxon>
        <taxon>Pentapetalae</taxon>
        <taxon>asterids</taxon>
        <taxon>campanulids</taxon>
        <taxon>Asterales</taxon>
        <taxon>Asteraceae</taxon>
        <taxon>Asteroideae</taxon>
        <taxon>Anthemideae</taxon>
        <taxon>Anthemidinae</taxon>
        <taxon>Tanacetum</taxon>
    </lineage>
</organism>
<protein>
    <submittedName>
        <fullName evidence="3">Uncharacterized protein</fullName>
    </submittedName>
</protein>
<gene>
    <name evidence="3" type="ORF">Tco_0655186</name>
</gene>